<reference evidence="2 3" key="1">
    <citation type="submission" date="2023-01" db="EMBL/GenBank/DDBJ databases">
        <title>Analysis of 21 Apiospora genomes using comparative genomics revels a genus with tremendous synthesis potential of carbohydrate active enzymes and secondary metabolites.</title>
        <authorList>
            <person name="Sorensen T."/>
        </authorList>
    </citation>
    <scope>NUCLEOTIDE SEQUENCE [LARGE SCALE GENOMIC DNA]</scope>
    <source>
        <strain evidence="2 3">CBS 135458</strain>
    </source>
</reference>
<sequence>MMPGLAQAQAHGPAHAQGQPPPVAAPRPVRLSVNPLSFADFSLPNHPYQNWYEPPSRSSSYKSSQGLL</sequence>
<proteinExistence type="predicted"/>
<keyword evidence="3" id="KW-1185">Reference proteome</keyword>
<name>A0ABR1TB64_9PEZI</name>
<dbReference type="RefSeq" id="XP_066709907.1">
    <property type="nucleotide sequence ID" value="XM_066864946.1"/>
</dbReference>
<comment type="caution">
    <text evidence="2">The sequence shown here is derived from an EMBL/GenBank/DDBJ whole genome shotgun (WGS) entry which is preliminary data.</text>
</comment>
<dbReference type="Proteomes" id="UP001480595">
    <property type="component" value="Unassembled WGS sequence"/>
</dbReference>
<dbReference type="EMBL" id="JAQQWL010000013">
    <property type="protein sequence ID" value="KAK8043054.1"/>
    <property type="molecule type" value="Genomic_DNA"/>
</dbReference>
<feature type="region of interest" description="Disordered" evidence="1">
    <location>
        <begin position="45"/>
        <end position="68"/>
    </location>
</feature>
<dbReference type="GeneID" id="92098009"/>
<feature type="region of interest" description="Disordered" evidence="1">
    <location>
        <begin position="1"/>
        <end position="29"/>
    </location>
</feature>
<evidence type="ECO:0000313" key="2">
    <source>
        <dbReference type="EMBL" id="KAK8043054.1"/>
    </source>
</evidence>
<evidence type="ECO:0000256" key="1">
    <source>
        <dbReference type="SAM" id="MobiDB-lite"/>
    </source>
</evidence>
<evidence type="ECO:0000313" key="3">
    <source>
        <dbReference type="Proteomes" id="UP001480595"/>
    </source>
</evidence>
<feature type="compositionally biased region" description="Low complexity" evidence="1">
    <location>
        <begin position="56"/>
        <end position="68"/>
    </location>
</feature>
<protein>
    <submittedName>
        <fullName evidence="2">Uncharacterized protein</fullName>
    </submittedName>
</protein>
<accession>A0ABR1TB64</accession>
<feature type="compositionally biased region" description="Low complexity" evidence="1">
    <location>
        <begin position="1"/>
        <end position="18"/>
    </location>
</feature>
<organism evidence="2 3">
    <name type="scientific">Apiospora phragmitis</name>
    <dbReference type="NCBI Taxonomy" id="2905665"/>
    <lineage>
        <taxon>Eukaryota</taxon>
        <taxon>Fungi</taxon>
        <taxon>Dikarya</taxon>
        <taxon>Ascomycota</taxon>
        <taxon>Pezizomycotina</taxon>
        <taxon>Sordariomycetes</taxon>
        <taxon>Xylariomycetidae</taxon>
        <taxon>Amphisphaeriales</taxon>
        <taxon>Apiosporaceae</taxon>
        <taxon>Apiospora</taxon>
    </lineage>
</organism>
<gene>
    <name evidence="2" type="ORF">PG994_013537</name>
</gene>